<dbReference type="Pfam" id="PF13847">
    <property type="entry name" value="Methyltransf_31"/>
    <property type="match status" value="1"/>
</dbReference>
<feature type="binding site" evidence="4">
    <location>
        <begin position="118"/>
        <end position="122"/>
    </location>
    <ligand>
        <name>S-adenosyl-L-methionine</name>
        <dbReference type="ChEBI" id="CHEBI:59789"/>
    </ligand>
</feature>
<keyword evidence="3 4" id="KW-0949">S-adenosyl-L-methionine</keyword>
<dbReference type="PROSITE" id="PS00092">
    <property type="entry name" value="N6_MTASE"/>
    <property type="match status" value="1"/>
</dbReference>
<dbReference type="RefSeq" id="WP_241348645.1">
    <property type="nucleotide sequence ID" value="NZ_JAKZGP010000033.1"/>
</dbReference>
<dbReference type="InterPro" id="IPR019874">
    <property type="entry name" value="RF_methyltr_PrmC"/>
</dbReference>
<name>A0ABS9V1Q2_9BACT</name>
<keyword evidence="7" id="KW-1185">Reference proteome</keyword>
<sequence>MISLKQLFQNYAEKLNSIYDKQEAESLSMWLLEDSLDINRQDILLDKTLEKIPPSLEANLSNLLEKKPIQYILGKAPFYGRTFEVNESVLIPRNETEELVHLIIKDNKKLNLRILDIGTGSGCIPISLNLEIPSSQLFAIDISEDALKVAKRNAESLGASVAFFQVDILNEEIPVVGLDIIVSNPPYVCESEKTLMHENVLNHEPHLALFVDDDDPLIFYNVIAQKAKSCLKNGGKLYFEINEALGGDVLALLVGMGYGEVIVLRDLNGKNRMVRAVLR</sequence>
<proteinExistence type="inferred from homology"/>
<comment type="function">
    <text evidence="4">Methylates the class 1 translation termination release factors RF1/PrfA and RF2/PrfB on the glutamine residue of the universally conserved GGQ motif.</text>
</comment>
<dbReference type="Proteomes" id="UP001165489">
    <property type="component" value="Unassembled WGS sequence"/>
</dbReference>
<feature type="domain" description="Methyltransferase" evidence="5">
    <location>
        <begin position="111"/>
        <end position="238"/>
    </location>
</feature>
<dbReference type="InterPro" id="IPR029063">
    <property type="entry name" value="SAM-dependent_MTases_sf"/>
</dbReference>
<dbReference type="EC" id="2.1.1.297" evidence="4"/>
<keyword evidence="1 4" id="KW-0489">Methyltransferase</keyword>
<comment type="caution">
    <text evidence="4">Lacks conserved residue(s) required for the propagation of feature annotation.</text>
</comment>
<dbReference type="InterPro" id="IPR025714">
    <property type="entry name" value="Methyltranfer_dom"/>
</dbReference>
<dbReference type="NCBIfam" id="TIGR00536">
    <property type="entry name" value="hemK_fam"/>
    <property type="match status" value="1"/>
</dbReference>
<organism evidence="6 7">
    <name type="scientific">Belliella filtrata</name>
    <dbReference type="NCBI Taxonomy" id="2923435"/>
    <lineage>
        <taxon>Bacteria</taxon>
        <taxon>Pseudomonadati</taxon>
        <taxon>Bacteroidota</taxon>
        <taxon>Cytophagia</taxon>
        <taxon>Cytophagales</taxon>
        <taxon>Cyclobacteriaceae</taxon>
        <taxon>Belliella</taxon>
    </lineage>
</organism>
<evidence type="ECO:0000256" key="3">
    <source>
        <dbReference type="ARBA" id="ARBA00022691"/>
    </source>
</evidence>
<comment type="catalytic activity">
    <reaction evidence="4">
        <text>L-glutaminyl-[peptide chain release factor] + S-adenosyl-L-methionine = N(5)-methyl-L-glutaminyl-[peptide chain release factor] + S-adenosyl-L-homocysteine + H(+)</text>
        <dbReference type="Rhea" id="RHEA:42896"/>
        <dbReference type="Rhea" id="RHEA-COMP:10271"/>
        <dbReference type="Rhea" id="RHEA-COMP:10272"/>
        <dbReference type="ChEBI" id="CHEBI:15378"/>
        <dbReference type="ChEBI" id="CHEBI:30011"/>
        <dbReference type="ChEBI" id="CHEBI:57856"/>
        <dbReference type="ChEBI" id="CHEBI:59789"/>
        <dbReference type="ChEBI" id="CHEBI:61891"/>
        <dbReference type="EC" id="2.1.1.297"/>
    </reaction>
</comment>
<accession>A0ABS9V1Q2</accession>
<dbReference type="SUPFAM" id="SSF53335">
    <property type="entry name" value="S-adenosyl-L-methionine-dependent methyltransferases"/>
    <property type="match status" value="1"/>
</dbReference>
<evidence type="ECO:0000256" key="1">
    <source>
        <dbReference type="ARBA" id="ARBA00022603"/>
    </source>
</evidence>
<dbReference type="Gene3D" id="3.40.50.150">
    <property type="entry name" value="Vaccinia Virus protein VP39"/>
    <property type="match status" value="1"/>
</dbReference>
<protein>
    <recommendedName>
        <fullName evidence="4">Release factor glutamine methyltransferase</fullName>
        <shortName evidence="4">RF MTase</shortName>
        <ecNumber evidence="4">2.1.1.297</ecNumber>
    </recommendedName>
    <alternativeName>
        <fullName evidence="4">N5-glutamine methyltransferase PrmC</fullName>
    </alternativeName>
    <alternativeName>
        <fullName evidence="4">Protein-(glutamine-N5) MTase PrmC</fullName>
    </alternativeName>
    <alternativeName>
        <fullName evidence="4">Protein-glutamine N-methyltransferase PrmC</fullName>
    </alternativeName>
</protein>
<dbReference type="CDD" id="cd02440">
    <property type="entry name" value="AdoMet_MTases"/>
    <property type="match status" value="1"/>
</dbReference>
<dbReference type="PANTHER" id="PTHR18895:SF74">
    <property type="entry name" value="MTRF1L RELEASE FACTOR GLUTAMINE METHYLTRANSFERASE"/>
    <property type="match status" value="1"/>
</dbReference>
<dbReference type="InterPro" id="IPR002052">
    <property type="entry name" value="DNA_methylase_N6_adenine_CS"/>
</dbReference>
<keyword evidence="2 4" id="KW-0808">Transferase</keyword>
<evidence type="ECO:0000256" key="4">
    <source>
        <dbReference type="HAMAP-Rule" id="MF_02126"/>
    </source>
</evidence>
<comment type="similarity">
    <text evidence="4">Belongs to the protein N5-glutamine methyltransferase family. PrmC subfamily.</text>
</comment>
<dbReference type="EMBL" id="JAKZGP010000033">
    <property type="protein sequence ID" value="MCH7410278.1"/>
    <property type="molecule type" value="Genomic_DNA"/>
</dbReference>
<dbReference type="GO" id="GO:0032259">
    <property type="term" value="P:methylation"/>
    <property type="evidence" value="ECO:0007669"/>
    <property type="project" value="UniProtKB-KW"/>
</dbReference>
<dbReference type="Gene3D" id="1.10.8.10">
    <property type="entry name" value="DNA helicase RuvA subunit, C-terminal domain"/>
    <property type="match status" value="1"/>
</dbReference>
<dbReference type="PANTHER" id="PTHR18895">
    <property type="entry name" value="HEMK METHYLTRANSFERASE"/>
    <property type="match status" value="1"/>
</dbReference>
<evidence type="ECO:0000259" key="5">
    <source>
        <dbReference type="Pfam" id="PF13847"/>
    </source>
</evidence>
<comment type="caution">
    <text evidence="6">The sequence shown here is derived from an EMBL/GenBank/DDBJ whole genome shotgun (WGS) entry which is preliminary data.</text>
</comment>
<dbReference type="InterPro" id="IPR004556">
    <property type="entry name" value="HemK-like"/>
</dbReference>
<dbReference type="GO" id="GO:0102559">
    <property type="term" value="F:peptide chain release factor N(5)-glutamine methyltransferase activity"/>
    <property type="evidence" value="ECO:0007669"/>
    <property type="project" value="UniProtKB-EC"/>
</dbReference>
<dbReference type="HAMAP" id="MF_02126">
    <property type="entry name" value="RF_methyltr_PrmC"/>
    <property type="match status" value="1"/>
</dbReference>
<feature type="binding site" evidence="4">
    <location>
        <begin position="184"/>
        <end position="187"/>
    </location>
    <ligand>
        <name>substrate</name>
    </ligand>
</feature>
<feature type="binding site" evidence="4">
    <location>
        <position position="141"/>
    </location>
    <ligand>
        <name>S-adenosyl-L-methionine</name>
        <dbReference type="ChEBI" id="CHEBI:59789"/>
    </ligand>
</feature>
<dbReference type="NCBIfam" id="TIGR03534">
    <property type="entry name" value="RF_mod_PrmC"/>
    <property type="match status" value="1"/>
</dbReference>
<reference evidence="6" key="1">
    <citation type="submission" date="2022-03" db="EMBL/GenBank/DDBJ databases">
        <title>De novo assembled genomes of Belliella spp. (Cyclobacteriaceae) strains.</title>
        <authorList>
            <person name="Szabo A."/>
            <person name="Korponai K."/>
            <person name="Felfoldi T."/>
        </authorList>
    </citation>
    <scope>NUCLEOTIDE SEQUENCE</scope>
    <source>
        <strain evidence="6">DSM 111904</strain>
    </source>
</reference>
<evidence type="ECO:0000313" key="7">
    <source>
        <dbReference type="Proteomes" id="UP001165489"/>
    </source>
</evidence>
<evidence type="ECO:0000313" key="6">
    <source>
        <dbReference type="EMBL" id="MCH7410278.1"/>
    </source>
</evidence>
<dbReference type="InterPro" id="IPR050320">
    <property type="entry name" value="N5-glutamine_MTase"/>
</dbReference>
<feature type="binding site" evidence="4">
    <location>
        <position position="184"/>
    </location>
    <ligand>
        <name>S-adenosyl-L-methionine</name>
        <dbReference type="ChEBI" id="CHEBI:59789"/>
    </ligand>
</feature>
<gene>
    <name evidence="4 6" type="primary">prmC</name>
    <name evidence="6" type="ORF">MM239_12795</name>
</gene>
<evidence type="ECO:0000256" key="2">
    <source>
        <dbReference type="ARBA" id="ARBA00022679"/>
    </source>
</evidence>